<comment type="caution">
    <text evidence="1">The sequence shown here is derived from an EMBL/GenBank/DDBJ whole genome shotgun (WGS) entry which is preliminary data.</text>
</comment>
<evidence type="ECO:0000313" key="2">
    <source>
        <dbReference type="Proteomes" id="UP001491310"/>
    </source>
</evidence>
<organism evidence="1 2">
    <name type="scientific">Coccomyxa subellipsoidea</name>
    <dbReference type="NCBI Taxonomy" id="248742"/>
    <lineage>
        <taxon>Eukaryota</taxon>
        <taxon>Viridiplantae</taxon>
        <taxon>Chlorophyta</taxon>
        <taxon>core chlorophytes</taxon>
        <taxon>Trebouxiophyceae</taxon>
        <taxon>Trebouxiophyceae incertae sedis</taxon>
        <taxon>Coccomyxaceae</taxon>
        <taxon>Coccomyxa</taxon>
    </lineage>
</organism>
<accession>A0ABR2YPN3</accession>
<gene>
    <name evidence="1" type="ORF">WJX75_005819</name>
</gene>
<evidence type="ECO:0000313" key="1">
    <source>
        <dbReference type="EMBL" id="KAK9908994.1"/>
    </source>
</evidence>
<protein>
    <submittedName>
        <fullName evidence="1">Uncharacterized protein</fullName>
    </submittedName>
</protein>
<proteinExistence type="predicted"/>
<reference evidence="1 2" key="1">
    <citation type="journal article" date="2024" name="Nat. Commun.">
        <title>Phylogenomics reveals the evolutionary origins of lichenization in chlorophyte algae.</title>
        <authorList>
            <person name="Puginier C."/>
            <person name="Libourel C."/>
            <person name="Otte J."/>
            <person name="Skaloud P."/>
            <person name="Haon M."/>
            <person name="Grisel S."/>
            <person name="Petersen M."/>
            <person name="Berrin J.G."/>
            <person name="Delaux P.M."/>
            <person name="Dal Grande F."/>
            <person name="Keller J."/>
        </authorList>
    </citation>
    <scope>NUCLEOTIDE SEQUENCE [LARGE SCALE GENOMIC DNA]</scope>
    <source>
        <strain evidence="1 2">SAG 216-7</strain>
    </source>
</reference>
<sequence length="114" mass="11743">MVCTVLNATIGTAVVGLGSLLPSQGAFLASTSLLTTRPQQERLRRAPGPVVGSFNTGALEIGCLGSVEAVAGPVTGLASSPPRQCASAASCRLSTIWQLAPNPARLPKWALWHH</sequence>
<name>A0ABR2YPN3_9CHLO</name>
<keyword evidence="2" id="KW-1185">Reference proteome</keyword>
<dbReference type="EMBL" id="JALJOT010000007">
    <property type="protein sequence ID" value="KAK9908994.1"/>
    <property type="molecule type" value="Genomic_DNA"/>
</dbReference>
<dbReference type="Proteomes" id="UP001491310">
    <property type="component" value="Unassembled WGS sequence"/>
</dbReference>